<protein>
    <recommendedName>
        <fullName evidence="3">DUF1997 domain-containing protein</fullName>
    </recommendedName>
</protein>
<comment type="caution">
    <text evidence="1">The sequence shown here is derived from an EMBL/GenBank/DDBJ whole genome shotgun (WGS) entry which is preliminary data.</text>
</comment>
<dbReference type="Pfam" id="PF09366">
    <property type="entry name" value="DUF1997"/>
    <property type="match status" value="1"/>
</dbReference>
<dbReference type="EMBL" id="LMTZ01000076">
    <property type="protein sequence ID" value="KST68221.1"/>
    <property type="molecule type" value="Genomic_DNA"/>
</dbReference>
<reference evidence="1 2" key="1">
    <citation type="journal article" date="2015" name="Genome Announc.">
        <title>Draft Genome of the Euendolithic (true boring) Cyanobacterium Mastigocoleus testarum strain BC008.</title>
        <authorList>
            <person name="Guida B.S."/>
            <person name="Garcia-Pichel F."/>
        </authorList>
    </citation>
    <scope>NUCLEOTIDE SEQUENCE [LARGE SCALE GENOMIC DNA]</scope>
    <source>
        <strain evidence="1 2">BC008</strain>
    </source>
</reference>
<proteinExistence type="predicted"/>
<evidence type="ECO:0000313" key="2">
    <source>
        <dbReference type="Proteomes" id="UP000053372"/>
    </source>
</evidence>
<dbReference type="PANTHER" id="PTHR34133:SF8">
    <property type="entry name" value="OS07G0633000 PROTEIN"/>
    <property type="match status" value="1"/>
</dbReference>
<dbReference type="Proteomes" id="UP000053372">
    <property type="component" value="Unassembled WGS sequence"/>
</dbReference>
<keyword evidence="2" id="KW-1185">Reference proteome</keyword>
<accession>A0A0V7ZU90</accession>
<evidence type="ECO:0000313" key="1">
    <source>
        <dbReference type="EMBL" id="KST68221.1"/>
    </source>
</evidence>
<gene>
    <name evidence="1" type="ORF">BC008_00220</name>
</gene>
<dbReference type="AlphaFoldDB" id="A0A0V7ZU90"/>
<name>A0A0V7ZU90_9CYAN</name>
<dbReference type="PANTHER" id="PTHR34133">
    <property type="entry name" value="OS07G0633000 PROTEIN"/>
    <property type="match status" value="1"/>
</dbReference>
<organism evidence="1 2">
    <name type="scientific">Mastigocoleus testarum BC008</name>
    <dbReference type="NCBI Taxonomy" id="371196"/>
    <lineage>
        <taxon>Bacteria</taxon>
        <taxon>Bacillati</taxon>
        <taxon>Cyanobacteriota</taxon>
        <taxon>Cyanophyceae</taxon>
        <taxon>Nostocales</taxon>
        <taxon>Hapalosiphonaceae</taxon>
        <taxon>Mastigocoleus</taxon>
    </lineage>
</organism>
<sequence>MSQFQVSQTLKMTVPNEVISLEQYLRQPQRLVQAITDPSRMEQLTPFRFRLKLRPLQFMSFKFEPIVDLQVWREAEGTVHLRSLDYELRGAEFLPQSFHLELDGKLSSYSLLKTTELRGKADLKVKVDVPPPLNLLPKAVLEKSGNAFLNGILLTIRYRLERQLVDDYRRWVKANPAGVTSSPITISPEGSLAS</sequence>
<evidence type="ECO:0008006" key="3">
    <source>
        <dbReference type="Google" id="ProtNLM"/>
    </source>
</evidence>
<dbReference type="RefSeq" id="WP_058183568.1">
    <property type="nucleotide sequence ID" value="NZ_LMTZ01000076.1"/>
</dbReference>
<dbReference type="InterPro" id="IPR018971">
    <property type="entry name" value="DUF1997"/>
</dbReference>